<gene>
    <name evidence="3" type="ORF">GSLYS_00009684001</name>
</gene>
<sequence length="212" mass="24024">MLEHLLKVVIIGDMNVGKTALLINYVDGSFSEKYQNTIGVDFRVKELARNDCIATMQLWDTAGQDRYKTSYKVCLRAMTFICVVQAVEQAVQSLTRAADWQDPLHIKYQSQVTTTSQPKKKSQGLICPHVVLVSLPAQEFADQHHMLYVETSAKTSANVHLVFDAMADRIIRMKTEYGTVNLADTEMSRSFRLESKDAQQADWCYGYGGYCY</sequence>
<comment type="caution">
    <text evidence="3">The sequence shown here is derived from an EMBL/GenBank/DDBJ whole genome shotgun (WGS) entry which is preliminary data.</text>
</comment>
<dbReference type="GO" id="GO:0005525">
    <property type="term" value="F:GTP binding"/>
    <property type="evidence" value="ECO:0007669"/>
    <property type="project" value="UniProtKB-KW"/>
</dbReference>
<evidence type="ECO:0000256" key="1">
    <source>
        <dbReference type="ARBA" id="ARBA00022741"/>
    </source>
</evidence>
<reference evidence="3 4" key="1">
    <citation type="submission" date="2024-04" db="EMBL/GenBank/DDBJ databases">
        <authorList>
            <consortium name="Genoscope - CEA"/>
            <person name="William W."/>
        </authorList>
    </citation>
    <scope>NUCLEOTIDE SEQUENCE [LARGE SCALE GENOMIC DNA]</scope>
</reference>
<dbReference type="NCBIfam" id="TIGR00231">
    <property type="entry name" value="small_GTP"/>
    <property type="match status" value="1"/>
</dbReference>
<dbReference type="InterPro" id="IPR005225">
    <property type="entry name" value="Small_GTP-bd"/>
</dbReference>
<dbReference type="AlphaFoldDB" id="A0AAV2HS90"/>
<dbReference type="SMART" id="SM00173">
    <property type="entry name" value="RAS"/>
    <property type="match status" value="1"/>
</dbReference>
<evidence type="ECO:0000313" key="3">
    <source>
        <dbReference type="EMBL" id="CAL1535724.1"/>
    </source>
</evidence>
<dbReference type="InterPro" id="IPR050227">
    <property type="entry name" value="Rab"/>
</dbReference>
<organism evidence="3 4">
    <name type="scientific">Lymnaea stagnalis</name>
    <name type="common">Great pond snail</name>
    <name type="synonym">Helix stagnalis</name>
    <dbReference type="NCBI Taxonomy" id="6523"/>
    <lineage>
        <taxon>Eukaryota</taxon>
        <taxon>Metazoa</taxon>
        <taxon>Spiralia</taxon>
        <taxon>Lophotrochozoa</taxon>
        <taxon>Mollusca</taxon>
        <taxon>Gastropoda</taxon>
        <taxon>Heterobranchia</taxon>
        <taxon>Euthyneura</taxon>
        <taxon>Panpulmonata</taxon>
        <taxon>Hygrophila</taxon>
        <taxon>Lymnaeoidea</taxon>
        <taxon>Lymnaeidae</taxon>
        <taxon>Lymnaea</taxon>
    </lineage>
</organism>
<dbReference type="Gene3D" id="3.40.50.300">
    <property type="entry name" value="P-loop containing nucleotide triphosphate hydrolases"/>
    <property type="match status" value="1"/>
</dbReference>
<dbReference type="SMART" id="SM00175">
    <property type="entry name" value="RAB"/>
    <property type="match status" value="1"/>
</dbReference>
<dbReference type="PROSITE" id="PS51419">
    <property type="entry name" value="RAB"/>
    <property type="match status" value="1"/>
</dbReference>
<dbReference type="CDD" id="cd00154">
    <property type="entry name" value="Rab"/>
    <property type="match status" value="1"/>
</dbReference>
<evidence type="ECO:0000256" key="2">
    <source>
        <dbReference type="ARBA" id="ARBA00023134"/>
    </source>
</evidence>
<keyword evidence="2" id="KW-0342">GTP-binding</keyword>
<evidence type="ECO:0000313" key="4">
    <source>
        <dbReference type="Proteomes" id="UP001497497"/>
    </source>
</evidence>
<dbReference type="Pfam" id="PF00071">
    <property type="entry name" value="Ras"/>
    <property type="match status" value="1"/>
</dbReference>
<dbReference type="EMBL" id="CAXITT010000209">
    <property type="protein sequence ID" value="CAL1535724.1"/>
    <property type="molecule type" value="Genomic_DNA"/>
</dbReference>
<dbReference type="PRINTS" id="PR00449">
    <property type="entry name" value="RASTRNSFRMNG"/>
</dbReference>
<dbReference type="GO" id="GO:0003924">
    <property type="term" value="F:GTPase activity"/>
    <property type="evidence" value="ECO:0007669"/>
    <property type="project" value="InterPro"/>
</dbReference>
<dbReference type="Proteomes" id="UP001497497">
    <property type="component" value="Unassembled WGS sequence"/>
</dbReference>
<dbReference type="SMART" id="SM00174">
    <property type="entry name" value="RHO"/>
    <property type="match status" value="1"/>
</dbReference>
<dbReference type="PANTHER" id="PTHR47977">
    <property type="entry name" value="RAS-RELATED PROTEIN RAB"/>
    <property type="match status" value="1"/>
</dbReference>
<protein>
    <submittedName>
        <fullName evidence="3">Uncharacterized protein</fullName>
    </submittedName>
</protein>
<dbReference type="InterPro" id="IPR027417">
    <property type="entry name" value="P-loop_NTPase"/>
</dbReference>
<proteinExistence type="predicted"/>
<dbReference type="SUPFAM" id="SSF52540">
    <property type="entry name" value="P-loop containing nucleoside triphosphate hydrolases"/>
    <property type="match status" value="1"/>
</dbReference>
<keyword evidence="1" id="KW-0547">Nucleotide-binding</keyword>
<name>A0AAV2HS90_LYMST</name>
<keyword evidence="4" id="KW-1185">Reference proteome</keyword>
<accession>A0AAV2HS90</accession>
<dbReference type="InterPro" id="IPR001806">
    <property type="entry name" value="Small_GTPase"/>
</dbReference>
<dbReference type="FunFam" id="3.40.50.300:FF:001447">
    <property type="entry name" value="Ras-related protein Rab-1B"/>
    <property type="match status" value="1"/>
</dbReference>